<organism evidence="2 3">
    <name type="scientific">Crocosphaera subtropica (strain ATCC 51142 / BH68)</name>
    <name type="common">Cyanothece sp. (strain ATCC 51142)</name>
    <dbReference type="NCBI Taxonomy" id="43989"/>
    <lineage>
        <taxon>Bacteria</taxon>
        <taxon>Bacillati</taxon>
        <taxon>Cyanobacteriota</taxon>
        <taxon>Cyanophyceae</taxon>
        <taxon>Oscillatoriophycideae</taxon>
        <taxon>Chroococcales</taxon>
        <taxon>Aphanothecaceae</taxon>
        <taxon>Crocosphaera</taxon>
        <taxon>Crocosphaera subtropica</taxon>
    </lineage>
</organism>
<keyword evidence="3" id="KW-1185">Reference proteome</keyword>
<feature type="coiled-coil region" evidence="1">
    <location>
        <begin position="79"/>
        <end position="106"/>
    </location>
</feature>
<evidence type="ECO:0000313" key="2">
    <source>
        <dbReference type="EMBL" id="ACB50774.1"/>
    </source>
</evidence>
<dbReference type="Gene3D" id="3.30.420.40">
    <property type="match status" value="2"/>
</dbReference>
<dbReference type="HOGENOM" id="CLU_465991_0_0_3"/>
<evidence type="ECO:0000313" key="3">
    <source>
        <dbReference type="Proteomes" id="UP000001203"/>
    </source>
</evidence>
<dbReference type="KEGG" id="cyt:cce_1424"/>
<sequence length="550" mass="63784">MTVQDNVQSLISELEQILWQDKLKEYPEVSILLERIRHHLLMGQSSLENHYDIHAERLSEIILNRVDHKISDRILQGELQQLHYQRDALLQEIKTLESQKQTLLSNFVQELSTDRELSLSQIKNSQVNYLNESLETDFQPLLEDLHLYSDALQAGIERMYRLGQQSETKFLAYLNRLQEKLELFLQDEKTKNKMMIPDDWFLGFDITTHNLSGYLFTYHITDDSLEKIKCYSLSELVELCSLKLVNHESIIENVKEKLTALHHIFNDNSLKIENDISVKNIIENIKKIVLICPSRWNEKDRNLLKNLIVENFKISQFKEVICIPKPLALTLSNCSQHPSDNSVLSCVINLTETRTELSIVDLSQELSGTMTQQLFYGTQGIDQDILCYLIYPQWYDQITLTFPPVPQPLPTPGIAEISRRKILKQYLENNSLGNDLIEAAQLTRLILQEQEEFTSTLTQKSWSVNRQEMIKKVINPWIKTINEKLKIMLSQGQYSPDSITHIILAGEGINSLDHALIPWLTQRFCKAKVISAEKRVNDDQIFIGLNNLLI</sequence>
<dbReference type="EMBL" id="CP000806">
    <property type="protein sequence ID" value="ACB50774.1"/>
    <property type="molecule type" value="Genomic_DNA"/>
</dbReference>
<protein>
    <submittedName>
        <fullName evidence="2">Uncharacterized protein</fullName>
    </submittedName>
</protein>
<dbReference type="Gene3D" id="3.90.640.10">
    <property type="entry name" value="Actin, Chain A, domain 4"/>
    <property type="match status" value="1"/>
</dbReference>
<accession>B1WWQ0</accession>
<gene>
    <name evidence="2" type="ordered locus">cce_1424</name>
</gene>
<reference evidence="2 3" key="1">
    <citation type="journal article" date="2008" name="Proc. Natl. Acad. Sci. U.S.A.">
        <title>The genome of Cyanothece 51142, a unicellular diazotrophic cyanobacterium important in the marine nitrogen cycle.</title>
        <authorList>
            <person name="Welsh E.A."/>
            <person name="Liberton M."/>
            <person name="Stoeckel J."/>
            <person name="Loh T."/>
            <person name="Elvitigala T."/>
            <person name="Wang C."/>
            <person name="Wollam A."/>
            <person name="Fulton R.S."/>
            <person name="Clifton S.W."/>
            <person name="Jacobs J.M."/>
            <person name="Aurora R."/>
            <person name="Ghosh B.K."/>
            <person name="Sherman L.A."/>
            <person name="Smith R.D."/>
            <person name="Wilson R.K."/>
            <person name="Pakrasi H.B."/>
        </authorList>
    </citation>
    <scope>NUCLEOTIDE SEQUENCE [LARGE SCALE GENOMIC DNA]</scope>
    <source>
        <strain evidence="3">ATCC 51142 / BH68</strain>
    </source>
</reference>
<dbReference type="Proteomes" id="UP000001203">
    <property type="component" value="Chromosome circular"/>
</dbReference>
<dbReference type="OrthoDB" id="437233at2"/>
<name>B1WWQ0_CROS5</name>
<evidence type="ECO:0000256" key="1">
    <source>
        <dbReference type="SAM" id="Coils"/>
    </source>
</evidence>
<dbReference type="RefSeq" id="WP_009544235.1">
    <property type="nucleotide sequence ID" value="NC_010546.1"/>
</dbReference>
<proteinExistence type="predicted"/>
<dbReference type="eggNOG" id="COG0443">
    <property type="taxonomic scope" value="Bacteria"/>
</dbReference>
<keyword evidence="1" id="KW-0175">Coiled coil</keyword>
<dbReference type="AlphaFoldDB" id="B1WWQ0"/>
<dbReference type="STRING" id="43989.cce_1424"/>